<keyword evidence="4" id="KW-1185">Reference proteome</keyword>
<feature type="region of interest" description="Disordered" evidence="1">
    <location>
        <begin position="1"/>
        <end position="24"/>
    </location>
</feature>
<organism evidence="3 4">
    <name type="scientific">Tanacetum coccineum</name>
    <dbReference type="NCBI Taxonomy" id="301880"/>
    <lineage>
        <taxon>Eukaryota</taxon>
        <taxon>Viridiplantae</taxon>
        <taxon>Streptophyta</taxon>
        <taxon>Embryophyta</taxon>
        <taxon>Tracheophyta</taxon>
        <taxon>Spermatophyta</taxon>
        <taxon>Magnoliopsida</taxon>
        <taxon>eudicotyledons</taxon>
        <taxon>Gunneridae</taxon>
        <taxon>Pentapetalae</taxon>
        <taxon>asterids</taxon>
        <taxon>campanulids</taxon>
        <taxon>Asterales</taxon>
        <taxon>Asteraceae</taxon>
        <taxon>Asteroideae</taxon>
        <taxon>Anthemideae</taxon>
        <taxon>Anthemidinae</taxon>
        <taxon>Tanacetum</taxon>
    </lineage>
</organism>
<gene>
    <name evidence="3" type="ORF">Tco_0751642</name>
</gene>
<dbReference type="Proteomes" id="UP001151760">
    <property type="component" value="Unassembled WGS sequence"/>
</dbReference>
<comment type="caution">
    <text evidence="3">The sequence shown here is derived from an EMBL/GenBank/DDBJ whole genome shotgun (WGS) entry which is preliminary data.</text>
</comment>
<accession>A0ABQ4Z5S3</accession>
<evidence type="ECO:0000313" key="4">
    <source>
        <dbReference type="Proteomes" id="UP001151760"/>
    </source>
</evidence>
<evidence type="ECO:0000256" key="2">
    <source>
        <dbReference type="SAM" id="Phobius"/>
    </source>
</evidence>
<evidence type="ECO:0000256" key="1">
    <source>
        <dbReference type="SAM" id="MobiDB-lite"/>
    </source>
</evidence>
<dbReference type="EMBL" id="BQNB010011025">
    <property type="protein sequence ID" value="GJS85101.1"/>
    <property type="molecule type" value="Genomic_DNA"/>
</dbReference>
<evidence type="ECO:0000313" key="3">
    <source>
        <dbReference type="EMBL" id="GJS85101.1"/>
    </source>
</evidence>
<reference evidence="3" key="2">
    <citation type="submission" date="2022-01" db="EMBL/GenBank/DDBJ databases">
        <authorList>
            <person name="Yamashiro T."/>
            <person name="Shiraishi A."/>
            <person name="Satake H."/>
            <person name="Nakayama K."/>
        </authorList>
    </citation>
    <scope>NUCLEOTIDE SEQUENCE</scope>
</reference>
<sequence length="86" mass="9255">MAGLSTYLKPLIGQKNPRRNDTGGLKKAQGMWEFALKSTLISNTKGYKHGLQLAFSFITLVICIVDLAILPIASAVVTAVTTVDFS</sequence>
<feature type="transmembrane region" description="Helical" evidence="2">
    <location>
        <begin position="53"/>
        <end position="80"/>
    </location>
</feature>
<reference evidence="3" key="1">
    <citation type="journal article" date="2022" name="Int. J. Mol. Sci.">
        <title>Draft Genome of Tanacetum Coccineum: Genomic Comparison of Closely Related Tanacetum-Family Plants.</title>
        <authorList>
            <person name="Yamashiro T."/>
            <person name="Shiraishi A."/>
            <person name="Nakayama K."/>
            <person name="Satake H."/>
        </authorList>
    </citation>
    <scope>NUCLEOTIDE SEQUENCE</scope>
</reference>
<keyword evidence="2" id="KW-1133">Transmembrane helix</keyword>
<name>A0ABQ4Z5S3_9ASTR</name>
<protein>
    <submittedName>
        <fullName evidence="3">Uncharacterized protein</fullName>
    </submittedName>
</protein>
<proteinExistence type="predicted"/>
<keyword evidence="2" id="KW-0472">Membrane</keyword>
<keyword evidence="2" id="KW-0812">Transmembrane</keyword>